<reference evidence="1" key="1">
    <citation type="submission" date="2022-07" db="EMBL/GenBank/DDBJ databases">
        <title>Phylogenomic reconstructions and comparative analyses of Kickxellomycotina fungi.</title>
        <authorList>
            <person name="Reynolds N.K."/>
            <person name="Stajich J.E."/>
            <person name="Barry K."/>
            <person name="Grigoriev I.V."/>
            <person name="Crous P."/>
            <person name="Smith M.E."/>
        </authorList>
    </citation>
    <scope>NUCLEOTIDE SEQUENCE</scope>
    <source>
        <strain evidence="1">CBS 190363</strain>
    </source>
</reference>
<feature type="non-terminal residue" evidence="1">
    <location>
        <position position="1"/>
    </location>
</feature>
<evidence type="ECO:0000313" key="1">
    <source>
        <dbReference type="EMBL" id="KAJ2893205.1"/>
    </source>
</evidence>
<comment type="caution">
    <text evidence="1">The sequence shown here is derived from an EMBL/GenBank/DDBJ whole genome shotgun (WGS) entry which is preliminary data.</text>
</comment>
<dbReference type="Proteomes" id="UP001139981">
    <property type="component" value="Unassembled WGS sequence"/>
</dbReference>
<proteinExistence type="predicted"/>
<gene>
    <name evidence="1" type="ORF">IWW38_002940</name>
</gene>
<keyword evidence="2" id="KW-1185">Reference proteome</keyword>
<evidence type="ECO:0000313" key="2">
    <source>
        <dbReference type="Proteomes" id="UP001139981"/>
    </source>
</evidence>
<name>A0ACC1M208_9FUNG</name>
<accession>A0ACC1M208</accession>
<organism evidence="1 2">
    <name type="scientific">Coemansia aciculifera</name>
    <dbReference type="NCBI Taxonomy" id="417176"/>
    <lineage>
        <taxon>Eukaryota</taxon>
        <taxon>Fungi</taxon>
        <taxon>Fungi incertae sedis</taxon>
        <taxon>Zoopagomycota</taxon>
        <taxon>Kickxellomycotina</taxon>
        <taxon>Kickxellomycetes</taxon>
        <taxon>Kickxellales</taxon>
        <taxon>Kickxellaceae</taxon>
        <taxon>Coemansia</taxon>
    </lineage>
</organism>
<dbReference type="EMBL" id="JANBVB010000584">
    <property type="protein sequence ID" value="KAJ2893205.1"/>
    <property type="molecule type" value="Genomic_DNA"/>
</dbReference>
<sequence>AFATVFTKSKQVSLGGVLERSEELAGSKGTEEQAVDGDHAYAEVLLSVAADLGLVDSAGKRTRAGQAAVAAIRALRAKEYNAETVSLEWACVAAAILLDQGALSSAKWSVAYEDDQSPVDARQLVYIRWLSRIAALVGGGPTATSLPLNRDVLAFSSAARLVVKAASASADAACVSRARAEPGAWKSPVLLRVRALRAEAPLECAASAARGLVVHAVLTGAAMPAVDGAQHVLSETWALSAAVLAAAEALGAKDAADDLRSARAWAKSALNRPN</sequence>
<protein>
    <submittedName>
        <fullName evidence="1">Uncharacterized protein</fullName>
    </submittedName>
</protein>